<organism evidence="9">
    <name type="scientific">Sirodotia delicatula</name>
    <dbReference type="NCBI Taxonomy" id="386631"/>
    <lineage>
        <taxon>Eukaryota</taxon>
        <taxon>Rhodophyta</taxon>
        <taxon>Florideophyceae</taxon>
        <taxon>Nemaliophycidae</taxon>
        <taxon>Batrachospermales</taxon>
        <taxon>Batrachospermaceae</taxon>
        <taxon>Sirodotia</taxon>
    </lineage>
</organism>
<evidence type="ECO:0000256" key="5">
    <source>
        <dbReference type="ARBA" id="ARBA00023136"/>
    </source>
</evidence>
<keyword evidence="6" id="KW-0066">ATP synthesis</keyword>
<evidence type="ECO:0000256" key="2">
    <source>
        <dbReference type="ARBA" id="ARBA00022692"/>
    </source>
</evidence>
<keyword evidence="5 7" id="KW-0472">Membrane</keyword>
<keyword evidence="4 9" id="KW-0496">Mitochondrion</keyword>
<protein>
    <submittedName>
        <fullName evidence="9">ATP synthase F0 subunit 8</fullName>
    </submittedName>
</protein>
<evidence type="ECO:0000256" key="4">
    <source>
        <dbReference type="ARBA" id="ARBA00023128"/>
    </source>
</evidence>
<keyword evidence="2 7" id="KW-0812">Transmembrane</keyword>
<gene>
    <name evidence="9" type="primary">atp8</name>
</gene>
<evidence type="ECO:0000256" key="7">
    <source>
        <dbReference type="SAM" id="Phobius"/>
    </source>
</evidence>
<evidence type="ECO:0000256" key="1">
    <source>
        <dbReference type="ARBA" id="ARBA00004325"/>
    </source>
</evidence>
<geneLocation type="mitochondrion" evidence="9"/>
<dbReference type="GO" id="GO:0031966">
    <property type="term" value="C:mitochondrial membrane"/>
    <property type="evidence" value="ECO:0007669"/>
    <property type="project" value="UniProtKB-SubCell"/>
</dbReference>
<evidence type="ECO:0000256" key="6">
    <source>
        <dbReference type="ARBA" id="ARBA00023310"/>
    </source>
</evidence>
<dbReference type="GeneID" id="38089440"/>
<comment type="subcellular location">
    <subcellularLocation>
        <location evidence="1">Mitochondrion membrane</location>
    </subcellularLocation>
</comment>
<accession>A0A343UY47</accession>
<dbReference type="Pfam" id="PF02326">
    <property type="entry name" value="YMF19"/>
    <property type="match status" value="1"/>
</dbReference>
<evidence type="ECO:0000259" key="8">
    <source>
        <dbReference type="Pfam" id="PF02326"/>
    </source>
</evidence>
<feature type="transmembrane region" description="Helical" evidence="7">
    <location>
        <begin position="12"/>
        <end position="32"/>
    </location>
</feature>
<feature type="domain" description="ATP synthase YMF19-like N-terminal" evidence="8">
    <location>
        <begin position="2"/>
        <end position="71"/>
    </location>
</feature>
<name>A0A343UY47_9FLOR</name>
<proteinExistence type="predicted"/>
<evidence type="ECO:0000256" key="3">
    <source>
        <dbReference type="ARBA" id="ARBA00022989"/>
    </source>
</evidence>
<reference evidence="9" key="1">
    <citation type="journal article" date="2018" name="Mitochondrial DNA Part B Resour">
        <title>Complete mitochondrial genomes of six species of the freshwater red algal order Batrachospermales (Rhodophyta).</title>
        <authorList>
            <person name="Paiano M.O."/>
            <person name="Del Cortona A."/>
            <person name="Costa J.F."/>
            <person name="Liu S.-L."/>
            <person name="Verbruggen H."/>
            <person name="De Clerck O."/>
            <person name="Necchi O."/>
        </authorList>
    </citation>
    <scope>NUCLEOTIDE SEQUENCE</scope>
    <source>
        <strain evidence="9">MOP3</strain>
    </source>
</reference>
<sequence length="136" mass="15890">MPQLDHAIVFTQIFWLFFTFSFLYISLTHFFLPRFLQSLKARNLILTHNETENNEIGLVFISNQVLLNTTMNEQLSIIKSVLSHSIILINVKSAPNLYLMNNLLLDFIFYTTLYCDTMLLNKIPLNSKTHGCMRKN</sequence>
<evidence type="ECO:0000313" key="9">
    <source>
        <dbReference type="EMBL" id="AVK39604.1"/>
    </source>
</evidence>
<dbReference type="InterPro" id="IPR003319">
    <property type="entry name" value="YMF19-like_N"/>
</dbReference>
<reference evidence="9" key="2">
    <citation type="submission" date="2018-01" db="EMBL/GenBank/DDBJ databases">
        <authorList>
            <person name="Gaut B.S."/>
            <person name="Morton B.R."/>
            <person name="Clegg M.T."/>
            <person name="Duvall M.R."/>
        </authorList>
    </citation>
    <scope>NUCLEOTIDE SEQUENCE</scope>
    <source>
        <strain evidence="9">MOP3</strain>
    </source>
</reference>
<dbReference type="RefSeq" id="YP_009515585.1">
    <property type="nucleotide sequence ID" value="NC_039407.1"/>
</dbReference>
<dbReference type="GO" id="GO:0006754">
    <property type="term" value="P:ATP biosynthetic process"/>
    <property type="evidence" value="ECO:0007669"/>
    <property type="project" value="UniProtKB-KW"/>
</dbReference>
<dbReference type="AlphaFoldDB" id="A0A343UY47"/>
<keyword evidence="3 7" id="KW-1133">Transmembrane helix</keyword>
<dbReference type="EMBL" id="MG787099">
    <property type="protein sequence ID" value="AVK39604.1"/>
    <property type="molecule type" value="Genomic_DNA"/>
</dbReference>